<dbReference type="InterPro" id="IPR007366">
    <property type="entry name" value="DUF432"/>
</dbReference>
<evidence type="ECO:0000313" key="2">
    <source>
        <dbReference type="Proteomes" id="UP000323824"/>
    </source>
</evidence>
<dbReference type="Pfam" id="PF04254">
    <property type="entry name" value="DUF432"/>
    <property type="match status" value="1"/>
</dbReference>
<keyword evidence="2" id="KW-1185">Reference proteome</keyword>
<gene>
    <name evidence="1" type="ORF">EW093_11435</name>
</gene>
<protein>
    <submittedName>
        <fullName evidence="1">DUF432 domain-containing protein</fullName>
    </submittedName>
</protein>
<organism evidence="1 2">
    <name type="scientific">Thiospirochaeta perfilievii</name>
    <dbReference type="NCBI Taxonomy" id="252967"/>
    <lineage>
        <taxon>Bacteria</taxon>
        <taxon>Pseudomonadati</taxon>
        <taxon>Spirochaetota</taxon>
        <taxon>Spirochaetia</taxon>
        <taxon>Spirochaetales</taxon>
        <taxon>Spirochaetaceae</taxon>
        <taxon>Thiospirochaeta</taxon>
    </lineage>
</organism>
<dbReference type="Proteomes" id="UP000323824">
    <property type="component" value="Chromosome"/>
</dbReference>
<dbReference type="KEGG" id="sper:EW093_11435"/>
<accession>A0A5C1QD79</accession>
<reference evidence="1 2" key="1">
    <citation type="submission" date="2019-02" db="EMBL/GenBank/DDBJ databases">
        <authorList>
            <person name="Fomenkov A."/>
            <person name="Dubinina G."/>
            <person name="Grabovich M."/>
            <person name="Vincze T."/>
            <person name="Roberts R.J."/>
        </authorList>
    </citation>
    <scope>NUCLEOTIDE SEQUENCE [LARGE SCALE GENOMIC DNA]</scope>
    <source>
        <strain evidence="1 2">P</strain>
    </source>
</reference>
<sequence length="251" mass="28698">MDGAFVGKSDIKWGRVDDKSLIVNLNENKDLVIDKDGGTVNIKIVENSIEIYNHRFIVQESDSLYIKPSFPNLPVIIRCKSNLSILPKKKLSAFVQVPLYLSIYSGNKNSKDLLYEMPLTKLSKSYLGDPETGEISYSLESDLFYNYTEYNVNNRSVYCKISITNKTSTVMNFERMILRVPNFNIYEGEGIYFSNPQAINYIGRDVSNQMTIKKLPPNTGFPLKLVGEARESIDSSLLRKSFYFIKNIYNT</sequence>
<name>A0A5C1QD79_9SPIO</name>
<evidence type="ECO:0000313" key="1">
    <source>
        <dbReference type="EMBL" id="QEN05298.1"/>
    </source>
</evidence>
<reference evidence="1 2" key="2">
    <citation type="submission" date="2019-09" db="EMBL/GenBank/DDBJ databases">
        <title>Complete Genome Sequence and Methylome Analysis of free living Spirochaetas.</title>
        <authorList>
            <person name="Leshcheva N."/>
            <person name="Mikheeva N."/>
        </authorList>
    </citation>
    <scope>NUCLEOTIDE SEQUENCE [LARGE SCALE GENOMIC DNA]</scope>
    <source>
        <strain evidence="1 2">P</strain>
    </source>
</reference>
<dbReference type="AlphaFoldDB" id="A0A5C1QD79"/>
<proteinExistence type="predicted"/>
<dbReference type="OrthoDB" id="367794at2"/>
<dbReference type="EMBL" id="CP035807">
    <property type="protein sequence ID" value="QEN05298.1"/>
    <property type="molecule type" value="Genomic_DNA"/>
</dbReference>